<accession>A0A561WFZ9</accession>
<dbReference type="Proteomes" id="UP000319927">
    <property type="component" value="Unassembled WGS sequence"/>
</dbReference>
<evidence type="ECO:0000313" key="2">
    <source>
        <dbReference type="EMBL" id="TWG22800.1"/>
    </source>
</evidence>
<dbReference type="EMBL" id="VIXA01000002">
    <property type="protein sequence ID" value="TWG22800.1"/>
    <property type="molecule type" value="Genomic_DNA"/>
</dbReference>
<protein>
    <submittedName>
        <fullName evidence="2">Uncharacterized protein</fullName>
    </submittedName>
</protein>
<dbReference type="InterPro" id="IPR049457">
    <property type="entry name" value="Emfourin"/>
</dbReference>
<feature type="chain" id="PRO_5038424110" evidence="1">
    <location>
        <begin position="35"/>
        <end position="143"/>
    </location>
</feature>
<sequence length="143" mass="14988">MPAMLRAIGRIITAFALLTGVGAATLAAAAPARAAAWNDAYQVTVARTGGFAGVNERYAVSAGTVHIYTADLLATASTREFRRLSAAYPAGPGADRFHYTVAVTYRNGVTKTVSTEDGAPAPEVLWQVVDMTMQISRDLAPVS</sequence>
<evidence type="ECO:0000256" key="1">
    <source>
        <dbReference type="SAM" id="SignalP"/>
    </source>
</evidence>
<organism evidence="2 3">
    <name type="scientific">Micromonospora palomenae</name>
    <dbReference type="NCBI Taxonomy" id="1461247"/>
    <lineage>
        <taxon>Bacteria</taxon>
        <taxon>Bacillati</taxon>
        <taxon>Actinomycetota</taxon>
        <taxon>Actinomycetes</taxon>
        <taxon>Micromonosporales</taxon>
        <taxon>Micromonosporaceae</taxon>
        <taxon>Micromonospora</taxon>
    </lineage>
</organism>
<evidence type="ECO:0000313" key="3">
    <source>
        <dbReference type="Proteomes" id="UP000319927"/>
    </source>
</evidence>
<dbReference type="Pfam" id="PF20242">
    <property type="entry name" value="Emfourin"/>
    <property type="match status" value="1"/>
</dbReference>
<gene>
    <name evidence="2" type="ORF">FHX75_121336</name>
</gene>
<dbReference type="AlphaFoldDB" id="A0A561WFZ9"/>
<comment type="caution">
    <text evidence="2">The sequence shown here is derived from an EMBL/GenBank/DDBJ whole genome shotgun (WGS) entry which is preliminary data.</text>
</comment>
<name>A0A561WFZ9_9ACTN</name>
<proteinExistence type="predicted"/>
<dbReference type="RefSeq" id="WP_154941243.1">
    <property type="nucleotide sequence ID" value="NZ_VIXA01000002.1"/>
</dbReference>
<dbReference type="OrthoDB" id="4559942at2"/>
<feature type="signal peptide" evidence="1">
    <location>
        <begin position="1"/>
        <end position="34"/>
    </location>
</feature>
<keyword evidence="3" id="KW-1185">Reference proteome</keyword>
<keyword evidence="1" id="KW-0732">Signal</keyword>
<reference evidence="2 3" key="1">
    <citation type="submission" date="2019-06" db="EMBL/GenBank/DDBJ databases">
        <title>Sequencing the genomes of 1000 actinobacteria strains.</title>
        <authorList>
            <person name="Klenk H.-P."/>
        </authorList>
    </citation>
    <scope>NUCLEOTIDE SEQUENCE [LARGE SCALE GENOMIC DNA]</scope>
    <source>
        <strain evidence="2 3">DSM 102131</strain>
    </source>
</reference>